<dbReference type="AlphaFoldDB" id="A0A417Z046"/>
<evidence type="ECO:0008006" key="4">
    <source>
        <dbReference type="Google" id="ProtNLM"/>
    </source>
</evidence>
<sequence length="156" mass="17653">MKHYSLADWLAYIEGKADAHQQAEMEDHLYSCAECLELYSTGIEINAAHFPGIQNQEFTDHVMNQITFAKGQGEEDGNALSQPHRKEKPYYRNQVFHYIVAAAATLLLMFSGVFQSITAIAGTIDSKTKNTSYTEGFITKTFAWMDSLEKNKEDDQ</sequence>
<name>A0A417Z046_9BACI</name>
<dbReference type="EMBL" id="QWEG01000001">
    <property type="protein sequence ID" value="RHW43507.1"/>
    <property type="molecule type" value="Genomic_DNA"/>
</dbReference>
<gene>
    <name evidence="2" type="ORF">D1B31_02285</name>
</gene>
<evidence type="ECO:0000313" key="3">
    <source>
        <dbReference type="Proteomes" id="UP000284416"/>
    </source>
</evidence>
<protein>
    <recommendedName>
        <fullName evidence="4">Zf-HC2 domain-containing protein</fullName>
    </recommendedName>
</protein>
<evidence type="ECO:0000313" key="2">
    <source>
        <dbReference type="EMBL" id="RHW43507.1"/>
    </source>
</evidence>
<keyword evidence="3" id="KW-1185">Reference proteome</keyword>
<reference evidence="2 3" key="1">
    <citation type="journal article" date="2017" name="Int. J. Syst. Evol. Microbiol.">
        <title>Bacillus notoginsengisoli sp. nov., a novel bacterium isolated from the rhizosphere of Panax notoginseng.</title>
        <authorList>
            <person name="Zhang M.Y."/>
            <person name="Cheng J."/>
            <person name="Cai Y."/>
            <person name="Zhang T.Y."/>
            <person name="Wu Y.Y."/>
            <person name="Manikprabhu D."/>
            <person name="Li W.J."/>
            <person name="Zhang Y.X."/>
        </authorList>
    </citation>
    <scope>NUCLEOTIDE SEQUENCE [LARGE SCALE GENOMIC DNA]</scope>
    <source>
        <strain evidence="2 3">JCM 30743</strain>
    </source>
</reference>
<organism evidence="2 3">
    <name type="scientific">Neobacillus notoginsengisoli</name>
    <dbReference type="NCBI Taxonomy" id="1578198"/>
    <lineage>
        <taxon>Bacteria</taxon>
        <taxon>Bacillati</taxon>
        <taxon>Bacillota</taxon>
        <taxon>Bacilli</taxon>
        <taxon>Bacillales</taxon>
        <taxon>Bacillaceae</taxon>
        <taxon>Neobacillus</taxon>
    </lineage>
</organism>
<comment type="caution">
    <text evidence="2">The sequence shown here is derived from an EMBL/GenBank/DDBJ whole genome shotgun (WGS) entry which is preliminary data.</text>
</comment>
<dbReference type="Proteomes" id="UP000284416">
    <property type="component" value="Unassembled WGS sequence"/>
</dbReference>
<keyword evidence="1" id="KW-0812">Transmembrane</keyword>
<evidence type="ECO:0000256" key="1">
    <source>
        <dbReference type="SAM" id="Phobius"/>
    </source>
</evidence>
<keyword evidence="1" id="KW-0472">Membrane</keyword>
<feature type="transmembrane region" description="Helical" evidence="1">
    <location>
        <begin position="95"/>
        <end position="114"/>
    </location>
</feature>
<accession>A0A417Z046</accession>
<proteinExistence type="predicted"/>
<dbReference type="OrthoDB" id="1955013at2"/>
<dbReference type="RefSeq" id="WP_118919114.1">
    <property type="nucleotide sequence ID" value="NZ_QWEG01000001.1"/>
</dbReference>
<keyword evidence="1" id="KW-1133">Transmembrane helix</keyword>